<evidence type="ECO:0000256" key="2">
    <source>
        <dbReference type="ARBA" id="ARBA00023125"/>
    </source>
</evidence>
<feature type="transmembrane region" description="Helical" evidence="4">
    <location>
        <begin position="111"/>
        <end position="129"/>
    </location>
</feature>
<organism evidence="6 7">
    <name type="scientific">Roseibium limicola</name>
    <dbReference type="NCBI Taxonomy" id="2816037"/>
    <lineage>
        <taxon>Bacteria</taxon>
        <taxon>Pseudomonadati</taxon>
        <taxon>Pseudomonadota</taxon>
        <taxon>Alphaproteobacteria</taxon>
        <taxon>Hyphomicrobiales</taxon>
        <taxon>Stappiaceae</taxon>
        <taxon>Roseibium</taxon>
    </lineage>
</organism>
<keyword evidence="1" id="KW-0805">Transcription regulation</keyword>
<dbReference type="InterPro" id="IPR009057">
    <property type="entry name" value="Homeodomain-like_sf"/>
</dbReference>
<dbReference type="Pfam" id="PF12833">
    <property type="entry name" value="HTH_18"/>
    <property type="match status" value="1"/>
</dbReference>
<sequence>MPVLPIPMFAALVLGYVWLRAALLRETPRLMLVLIAACALQSLLISLNQHYHVTALAPVQPITALAIPALAYLAFLDSAVRRLRPLDLALHALGPLLGLASYLLLREILDALIIASYLSYGIALLWRMASGADSLPRVALEHGNRATVIWRAVAIALLVSAVSDCVIAISMALGDVWLRSWIVSFVSTGLLLVIGVLNISEALKRSPEDEPGTAAPRERQTSPIETVVSAEEDVALISDLRILLAEQQLYLDPSLSLGKLARRLRVPEKQLSAAINRQTGENVSRYINSFRIDYACDLLQQGQPVTAVIFASGFNTKSNFNREFLRLKGTAPSVWLKQQAA</sequence>
<proteinExistence type="predicted"/>
<dbReference type="AlphaFoldDB" id="A0A939ELW4"/>
<dbReference type="Gene3D" id="1.10.10.60">
    <property type="entry name" value="Homeodomain-like"/>
    <property type="match status" value="1"/>
</dbReference>
<dbReference type="GO" id="GO:0043565">
    <property type="term" value="F:sequence-specific DNA binding"/>
    <property type="evidence" value="ECO:0007669"/>
    <property type="project" value="InterPro"/>
</dbReference>
<keyword evidence="4" id="KW-0812">Transmembrane</keyword>
<reference evidence="6" key="1">
    <citation type="submission" date="2021-03" db="EMBL/GenBank/DDBJ databases">
        <title>Roseibium sp. CAU 1637 isolated from Incheon.</title>
        <authorList>
            <person name="Kim W."/>
        </authorList>
    </citation>
    <scope>NUCLEOTIDE SEQUENCE</scope>
    <source>
        <strain evidence="6">CAU 1637</strain>
    </source>
</reference>
<keyword evidence="7" id="KW-1185">Reference proteome</keyword>
<feature type="domain" description="HTH araC/xylS-type" evidence="5">
    <location>
        <begin position="239"/>
        <end position="338"/>
    </location>
</feature>
<feature type="transmembrane region" description="Helical" evidence="4">
    <location>
        <begin position="88"/>
        <end position="105"/>
    </location>
</feature>
<dbReference type="RefSeq" id="WP_206939500.1">
    <property type="nucleotide sequence ID" value="NZ_JAFLNF010000003.1"/>
</dbReference>
<feature type="transmembrane region" description="Helical" evidence="4">
    <location>
        <begin position="6"/>
        <end position="23"/>
    </location>
</feature>
<dbReference type="GO" id="GO:0003700">
    <property type="term" value="F:DNA-binding transcription factor activity"/>
    <property type="evidence" value="ECO:0007669"/>
    <property type="project" value="InterPro"/>
</dbReference>
<dbReference type="Proteomes" id="UP000664779">
    <property type="component" value="Unassembled WGS sequence"/>
</dbReference>
<protein>
    <submittedName>
        <fullName evidence="6">AraC family transcriptional regulator</fullName>
    </submittedName>
</protein>
<gene>
    <name evidence="6" type="ORF">J0X15_07785</name>
</gene>
<dbReference type="SMART" id="SM00342">
    <property type="entry name" value="HTH_ARAC"/>
    <property type="match status" value="1"/>
</dbReference>
<dbReference type="PANTHER" id="PTHR43280">
    <property type="entry name" value="ARAC-FAMILY TRANSCRIPTIONAL REGULATOR"/>
    <property type="match status" value="1"/>
</dbReference>
<dbReference type="InterPro" id="IPR018060">
    <property type="entry name" value="HTH_AraC"/>
</dbReference>
<dbReference type="SUPFAM" id="SSF46689">
    <property type="entry name" value="Homeodomain-like"/>
    <property type="match status" value="1"/>
</dbReference>
<keyword evidence="4" id="KW-1133">Transmembrane helix</keyword>
<feature type="transmembrane region" description="Helical" evidence="4">
    <location>
        <begin position="59"/>
        <end position="76"/>
    </location>
</feature>
<evidence type="ECO:0000313" key="6">
    <source>
        <dbReference type="EMBL" id="MBO0345115.1"/>
    </source>
</evidence>
<evidence type="ECO:0000313" key="7">
    <source>
        <dbReference type="Proteomes" id="UP000664779"/>
    </source>
</evidence>
<dbReference type="InterPro" id="IPR018062">
    <property type="entry name" value="HTH_AraC-typ_CS"/>
</dbReference>
<accession>A0A939ELW4</accession>
<feature type="transmembrane region" description="Helical" evidence="4">
    <location>
        <begin position="180"/>
        <end position="199"/>
    </location>
</feature>
<keyword evidence="4" id="KW-0472">Membrane</keyword>
<dbReference type="EMBL" id="JAFLNF010000003">
    <property type="protein sequence ID" value="MBO0345115.1"/>
    <property type="molecule type" value="Genomic_DNA"/>
</dbReference>
<feature type="transmembrane region" description="Helical" evidence="4">
    <location>
        <begin position="149"/>
        <end position="174"/>
    </location>
</feature>
<comment type="caution">
    <text evidence="6">The sequence shown here is derived from an EMBL/GenBank/DDBJ whole genome shotgun (WGS) entry which is preliminary data.</text>
</comment>
<dbReference type="PROSITE" id="PS00041">
    <property type="entry name" value="HTH_ARAC_FAMILY_1"/>
    <property type="match status" value="1"/>
</dbReference>
<evidence type="ECO:0000259" key="5">
    <source>
        <dbReference type="PROSITE" id="PS01124"/>
    </source>
</evidence>
<keyword evidence="3" id="KW-0804">Transcription</keyword>
<dbReference type="PANTHER" id="PTHR43280:SF29">
    <property type="entry name" value="ARAC-FAMILY TRANSCRIPTIONAL REGULATOR"/>
    <property type="match status" value="1"/>
</dbReference>
<evidence type="ECO:0000256" key="3">
    <source>
        <dbReference type="ARBA" id="ARBA00023163"/>
    </source>
</evidence>
<keyword evidence="2" id="KW-0238">DNA-binding</keyword>
<name>A0A939ELW4_9HYPH</name>
<evidence type="ECO:0000256" key="1">
    <source>
        <dbReference type="ARBA" id="ARBA00023015"/>
    </source>
</evidence>
<feature type="transmembrane region" description="Helical" evidence="4">
    <location>
        <begin position="30"/>
        <end position="47"/>
    </location>
</feature>
<dbReference type="PROSITE" id="PS01124">
    <property type="entry name" value="HTH_ARAC_FAMILY_2"/>
    <property type="match status" value="1"/>
</dbReference>
<evidence type="ECO:0000256" key="4">
    <source>
        <dbReference type="SAM" id="Phobius"/>
    </source>
</evidence>